<evidence type="ECO:0000256" key="8">
    <source>
        <dbReference type="SAM" id="Phobius"/>
    </source>
</evidence>
<dbReference type="InterPro" id="IPR024791">
    <property type="entry name" value="Cyt_c/ubiquinol_Oxase_su3"/>
</dbReference>
<evidence type="ECO:0000256" key="5">
    <source>
        <dbReference type="ARBA" id="ARBA00022989"/>
    </source>
</evidence>
<keyword evidence="5 8" id="KW-1133">Transmembrane helix</keyword>
<evidence type="ECO:0000256" key="4">
    <source>
        <dbReference type="ARBA" id="ARBA00022692"/>
    </source>
</evidence>
<dbReference type="InterPro" id="IPR013833">
    <property type="entry name" value="Cyt_c_oxidase_su3_a-hlx"/>
</dbReference>
<sequence>MTKSYHQRAYSVPPSSIIMVLILMGITALFSALSIAYLYSRIDKGMDSIRVPWLFVFNTFILASSSFCIQKCRKYFNQRDEKQILNWGLLTIGATILFLILQTIAWNHLLAQHIAPGFSGGHGYLYAISILHFLHVAAGIPFLLRILLPLYVSGKEGNSVLYFLNDDQKTRLKHTAWYWHFIDVMWIYLMIFFLVSSIV</sequence>
<feature type="domain" description="Heme-copper oxidase subunit III family profile" evidence="9">
    <location>
        <begin position="19"/>
        <end position="198"/>
    </location>
</feature>
<evidence type="ECO:0000259" key="9">
    <source>
        <dbReference type="PROSITE" id="PS50253"/>
    </source>
</evidence>
<dbReference type="GO" id="GO:0019646">
    <property type="term" value="P:aerobic electron transport chain"/>
    <property type="evidence" value="ECO:0007669"/>
    <property type="project" value="InterPro"/>
</dbReference>
<feature type="transmembrane region" description="Helical" evidence="8">
    <location>
        <begin position="177"/>
        <end position="198"/>
    </location>
</feature>
<dbReference type="GO" id="GO:0004129">
    <property type="term" value="F:cytochrome-c oxidase activity"/>
    <property type="evidence" value="ECO:0007669"/>
    <property type="project" value="InterPro"/>
</dbReference>
<dbReference type="Proteomes" id="UP000808337">
    <property type="component" value="Unassembled WGS sequence"/>
</dbReference>
<evidence type="ECO:0000313" key="11">
    <source>
        <dbReference type="Proteomes" id="UP000808337"/>
    </source>
</evidence>
<evidence type="ECO:0000256" key="1">
    <source>
        <dbReference type="ARBA" id="ARBA00004651"/>
    </source>
</evidence>
<dbReference type="InterPro" id="IPR035973">
    <property type="entry name" value="Cyt_c_oxidase_su3-like_sf"/>
</dbReference>
<dbReference type="SUPFAM" id="SSF81452">
    <property type="entry name" value="Cytochrome c oxidase subunit III-like"/>
    <property type="match status" value="1"/>
</dbReference>
<organism evidence="10 11">
    <name type="scientific">Candidatus Opimibacter skivensis</name>
    <dbReference type="NCBI Taxonomy" id="2982028"/>
    <lineage>
        <taxon>Bacteria</taxon>
        <taxon>Pseudomonadati</taxon>
        <taxon>Bacteroidota</taxon>
        <taxon>Saprospiria</taxon>
        <taxon>Saprospirales</taxon>
        <taxon>Saprospiraceae</taxon>
        <taxon>Candidatus Opimibacter</taxon>
    </lineage>
</organism>
<proteinExistence type="inferred from homology"/>
<dbReference type="InterPro" id="IPR000298">
    <property type="entry name" value="Cyt_c_oxidase-like_su3"/>
</dbReference>
<comment type="similarity">
    <text evidence="2 7">Belongs to the cytochrome c oxidase subunit 3 family.</text>
</comment>
<feature type="transmembrane region" description="Helical" evidence="8">
    <location>
        <begin position="84"/>
        <end position="104"/>
    </location>
</feature>
<dbReference type="Pfam" id="PF00510">
    <property type="entry name" value="COX3"/>
    <property type="match status" value="1"/>
</dbReference>
<feature type="transmembrane region" description="Helical" evidence="8">
    <location>
        <begin position="51"/>
        <end position="72"/>
    </location>
</feature>
<keyword evidence="6 8" id="KW-0472">Membrane</keyword>
<feature type="transmembrane region" description="Helical" evidence="8">
    <location>
        <begin position="12"/>
        <end position="39"/>
    </location>
</feature>
<dbReference type="PANTHER" id="PTHR11403:SF2">
    <property type="entry name" value="CYTOCHROME BO(3) UBIQUINOL OXIDASE SUBUNIT 3"/>
    <property type="match status" value="1"/>
</dbReference>
<dbReference type="GO" id="GO:0005886">
    <property type="term" value="C:plasma membrane"/>
    <property type="evidence" value="ECO:0007669"/>
    <property type="project" value="UniProtKB-SubCell"/>
</dbReference>
<comment type="caution">
    <text evidence="10">The sequence shown here is derived from an EMBL/GenBank/DDBJ whole genome shotgun (WGS) entry which is preliminary data.</text>
</comment>
<evidence type="ECO:0000256" key="2">
    <source>
        <dbReference type="ARBA" id="ARBA00010581"/>
    </source>
</evidence>
<keyword evidence="3" id="KW-1003">Cell membrane</keyword>
<dbReference type="PANTHER" id="PTHR11403">
    <property type="entry name" value="CYTOCHROME C OXIDASE SUBUNIT III"/>
    <property type="match status" value="1"/>
</dbReference>
<dbReference type="AlphaFoldDB" id="A0A9D7XTS5"/>
<dbReference type="Gene3D" id="1.20.120.80">
    <property type="entry name" value="Cytochrome c oxidase, subunit III, four-helix bundle"/>
    <property type="match status" value="1"/>
</dbReference>
<feature type="transmembrane region" description="Helical" evidence="8">
    <location>
        <begin position="124"/>
        <end position="148"/>
    </location>
</feature>
<gene>
    <name evidence="10" type="ORF">IPP15_17020</name>
</gene>
<protein>
    <submittedName>
        <fullName evidence="10">Cytochrome c oxidase subunit 3</fullName>
    </submittedName>
</protein>
<comment type="subcellular location">
    <subcellularLocation>
        <location evidence="1 7">Cell membrane</location>
        <topology evidence="1 7">Multi-pass membrane protein</topology>
    </subcellularLocation>
</comment>
<keyword evidence="4 7" id="KW-0812">Transmembrane</keyword>
<name>A0A9D7XTS5_9BACT</name>
<evidence type="ECO:0000256" key="7">
    <source>
        <dbReference type="RuleBase" id="RU003376"/>
    </source>
</evidence>
<evidence type="ECO:0000256" key="3">
    <source>
        <dbReference type="ARBA" id="ARBA00022475"/>
    </source>
</evidence>
<accession>A0A9D7XTS5</accession>
<evidence type="ECO:0000313" key="10">
    <source>
        <dbReference type="EMBL" id="MBK9984043.1"/>
    </source>
</evidence>
<dbReference type="PROSITE" id="PS50253">
    <property type="entry name" value="COX3"/>
    <property type="match status" value="1"/>
</dbReference>
<evidence type="ECO:0000256" key="6">
    <source>
        <dbReference type="ARBA" id="ARBA00023136"/>
    </source>
</evidence>
<dbReference type="EMBL" id="JADKGY010000029">
    <property type="protein sequence ID" value="MBK9984043.1"/>
    <property type="molecule type" value="Genomic_DNA"/>
</dbReference>
<reference evidence="10 11" key="1">
    <citation type="submission" date="2020-10" db="EMBL/GenBank/DDBJ databases">
        <title>Connecting structure to function with the recovery of over 1000 high-quality activated sludge metagenome-assembled genomes encoding full-length rRNA genes using long-read sequencing.</title>
        <authorList>
            <person name="Singleton C.M."/>
            <person name="Petriglieri F."/>
            <person name="Kristensen J.M."/>
            <person name="Kirkegaard R.H."/>
            <person name="Michaelsen T.Y."/>
            <person name="Andersen M.H."/>
            <person name="Karst S.M."/>
            <person name="Dueholm M.S."/>
            <person name="Nielsen P.H."/>
            <person name="Albertsen M."/>
        </authorList>
    </citation>
    <scope>NUCLEOTIDE SEQUENCE [LARGE SCALE GENOMIC DNA]</scope>
    <source>
        <strain evidence="10">Ribe_18-Q3-R11-54_MAXAC.273</strain>
    </source>
</reference>